<dbReference type="Proteomes" id="UP001050975">
    <property type="component" value="Unassembled WGS sequence"/>
</dbReference>
<name>A0AAV3X368_9CYAN</name>
<reference evidence="1" key="1">
    <citation type="submission" date="2019-10" db="EMBL/GenBank/DDBJ databases">
        <title>Draft genome sequece of Microseira wollei NIES-4236.</title>
        <authorList>
            <person name="Yamaguchi H."/>
            <person name="Suzuki S."/>
            <person name="Kawachi M."/>
        </authorList>
    </citation>
    <scope>NUCLEOTIDE SEQUENCE</scope>
    <source>
        <strain evidence="1">NIES-4236</strain>
    </source>
</reference>
<accession>A0AAV3X368</accession>
<dbReference type="RefSeq" id="WP_226574055.1">
    <property type="nucleotide sequence ID" value="NZ_BLAY01000004.1"/>
</dbReference>
<dbReference type="EMBL" id="BLAY01000004">
    <property type="protein sequence ID" value="GET35728.1"/>
    <property type="molecule type" value="Genomic_DNA"/>
</dbReference>
<organism evidence="1 2">
    <name type="scientific">Microseira wollei NIES-4236</name>
    <dbReference type="NCBI Taxonomy" id="2530354"/>
    <lineage>
        <taxon>Bacteria</taxon>
        <taxon>Bacillati</taxon>
        <taxon>Cyanobacteriota</taxon>
        <taxon>Cyanophyceae</taxon>
        <taxon>Oscillatoriophycideae</taxon>
        <taxon>Aerosakkonematales</taxon>
        <taxon>Aerosakkonemataceae</taxon>
        <taxon>Microseira</taxon>
    </lineage>
</organism>
<sequence length="154" mass="17169">MTAPSVTSKGNWRIDLALHQPGSYRLSIMLDSDRIDLAIQVVAAKPQSSVPTLEQLVREADEKGFSHRPLGLGKVPCFRNRGEIEVSSYAKTDEATFFSWVREVLTETEMKQFQETFDFDGSASYEFARVRLNLFNGAAVDSVKNSYHCGTGVT</sequence>
<comment type="caution">
    <text evidence="1">The sequence shown here is derived from an EMBL/GenBank/DDBJ whole genome shotgun (WGS) entry which is preliminary data.</text>
</comment>
<protein>
    <submittedName>
        <fullName evidence="1">Twitching motility protein</fullName>
    </submittedName>
</protein>
<proteinExistence type="predicted"/>
<evidence type="ECO:0000313" key="1">
    <source>
        <dbReference type="EMBL" id="GET35728.1"/>
    </source>
</evidence>
<dbReference type="AlphaFoldDB" id="A0AAV3X368"/>
<evidence type="ECO:0000313" key="2">
    <source>
        <dbReference type="Proteomes" id="UP001050975"/>
    </source>
</evidence>
<gene>
    <name evidence="1" type="ORF">MiSe_04730</name>
</gene>
<dbReference type="Gene3D" id="3.30.450.90">
    <property type="match status" value="1"/>
</dbReference>
<keyword evidence="2" id="KW-1185">Reference proteome</keyword>